<reference evidence="3" key="1">
    <citation type="submission" date="2025-08" db="UniProtKB">
        <authorList>
            <consortium name="RefSeq"/>
        </authorList>
    </citation>
    <scope>IDENTIFICATION</scope>
    <source>
        <tissue evidence="3">Leaf</tissue>
    </source>
</reference>
<keyword evidence="2" id="KW-1185">Reference proteome</keyword>
<dbReference type="GeneID" id="115733610"/>
<feature type="region of interest" description="Disordered" evidence="1">
    <location>
        <begin position="130"/>
        <end position="156"/>
    </location>
</feature>
<accession>A0ABM3HVA5</accession>
<organism evidence="2 3">
    <name type="scientific">Rhodamnia argentea</name>
    <dbReference type="NCBI Taxonomy" id="178133"/>
    <lineage>
        <taxon>Eukaryota</taxon>
        <taxon>Viridiplantae</taxon>
        <taxon>Streptophyta</taxon>
        <taxon>Embryophyta</taxon>
        <taxon>Tracheophyta</taxon>
        <taxon>Spermatophyta</taxon>
        <taxon>Magnoliopsida</taxon>
        <taxon>eudicotyledons</taxon>
        <taxon>Gunneridae</taxon>
        <taxon>Pentapetalae</taxon>
        <taxon>rosids</taxon>
        <taxon>malvids</taxon>
        <taxon>Myrtales</taxon>
        <taxon>Myrtaceae</taxon>
        <taxon>Myrtoideae</taxon>
        <taxon>Myrteae</taxon>
        <taxon>Australasian group</taxon>
        <taxon>Rhodamnia</taxon>
    </lineage>
</organism>
<dbReference type="RefSeq" id="XP_048140527.1">
    <property type="nucleotide sequence ID" value="XM_048284570.1"/>
</dbReference>
<protein>
    <submittedName>
        <fullName evidence="3">Protein EARLY RESPONSIVE TO DEHYDRATION 15-like isoform X1</fullName>
    </submittedName>
</protein>
<dbReference type="PANTHER" id="PTHR33790">
    <property type="entry name" value="OS05G0344200 PROTEIN"/>
    <property type="match status" value="1"/>
</dbReference>
<sequence length="175" mass="19848">MALVSGTRSKLNPKAEPFIPMSYRQVEDFSPAWWELVKASPWYRNYWLSQRGDDDFGTNDCDDAFGHDEDDMMREIMDDEFMLVDELDGVDKRENGGSDPMGVGEEEGKLLNGAQMELEALLKNLAKALLQDPSMPKSPKHRAPKSPVMGSQKFCKKSVQKVSVKCAPRRIHQPR</sequence>
<evidence type="ECO:0000313" key="3">
    <source>
        <dbReference type="RefSeq" id="XP_048140527.1"/>
    </source>
</evidence>
<dbReference type="InterPro" id="IPR040414">
    <property type="entry name" value="CID1/CID2"/>
</dbReference>
<name>A0ABM3HVA5_9MYRT</name>
<evidence type="ECO:0000256" key="1">
    <source>
        <dbReference type="SAM" id="MobiDB-lite"/>
    </source>
</evidence>
<dbReference type="PANTHER" id="PTHR33790:SF1">
    <property type="entry name" value="PROTEIN EARLY RESPONSIVE TO DEHYDRATION 15"/>
    <property type="match status" value="1"/>
</dbReference>
<gene>
    <name evidence="3" type="primary">LOC115733610</name>
</gene>
<proteinExistence type="predicted"/>
<dbReference type="Proteomes" id="UP000827889">
    <property type="component" value="Chromosome 8"/>
</dbReference>
<evidence type="ECO:0000313" key="2">
    <source>
        <dbReference type="Proteomes" id="UP000827889"/>
    </source>
</evidence>